<proteinExistence type="predicted"/>
<dbReference type="EMBL" id="BOOY01000043">
    <property type="protein sequence ID" value="GIJ06604.1"/>
    <property type="molecule type" value="Genomic_DNA"/>
</dbReference>
<evidence type="ECO:0000313" key="2">
    <source>
        <dbReference type="Proteomes" id="UP000652013"/>
    </source>
</evidence>
<sequence length="49" mass="5500">MFAFLRRRRTATLAAVTFCDACAQVCTAECRAAAHYDRIRTAALTHVIR</sequence>
<protein>
    <submittedName>
        <fullName evidence="1">Uncharacterized protein</fullName>
    </submittedName>
</protein>
<evidence type="ECO:0000313" key="1">
    <source>
        <dbReference type="EMBL" id="GIJ06604.1"/>
    </source>
</evidence>
<comment type="caution">
    <text evidence="1">The sequence shown here is derived from an EMBL/GenBank/DDBJ whole genome shotgun (WGS) entry which is preliminary data.</text>
</comment>
<name>A0A8J3YEH9_9ACTN</name>
<accession>A0A8J3YEH9</accession>
<gene>
    <name evidence="1" type="ORF">Sya03_59560</name>
</gene>
<keyword evidence="2" id="KW-1185">Reference proteome</keyword>
<dbReference type="AlphaFoldDB" id="A0A8J3YEH9"/>
<dbReference type="Proteomes" id="UP000652013">
    <property type="component" value="Unassembled WGS sequence"/>
</dbReference>
<reference evidence="1" key="1">
    <citation type="submission" date="2021-01" db="EMBL/GenBank/DDBJ databases">
        <title>Whole genome shotgun sequence of Spirilliplanes yamanashiensis NBRC 15828.</title>
        <authorList>
            <person name="Komaki H."/>
            <person name="Tamura T."/>
        </authorList>
    </citation>
    <scope>NUCLEOTIDE SEQUENCE</scope>
    <source>
        <strain evidence="1">NBRC 15828</strain>
    </source>
</reference>
<dbReference type="RefSeq" id="WP_203941770.1">
    <property type="nucleotide sequence ID" value="NZ_BAAAGJ010000001.1"/>
</dbReference>
<organism evidence="1 2">
    <name type="scientific">Spirilliplanes yamanashiensis</name>
    <dbReference type="NCBI Taxonomy" id="42233"/>
    <lineage>
        <taxon>Bacteria</taxon>
        <taxon>Bacillati</taxon>
        <taxon>Actinomycetota</taxon>
        <taxon>Actinomycetes</taxon>
        <taxon>Micromonosporales</taxon>
        <taxon>Micromonosporaceae</taxon>
        <taxon>Spirilliplanes</taxon>
    </lineage>
</organism>